<reference evidence="14" key="3">
    <citation type="submission" date="2015-06" db="UniProtKB">
        <authorList>
            <consortium name="EnsemblMetazoa"/>
        </authorList>
    </citation>
    <scope>IDENTIFICATION</scope>
</reference>
<dbReference type="InterPro" id="IPR027417">
    <property type="entry name" value="P-loop_NTPase"/>
</dbReference>
<keyword evidence="8" id="KW-0539">Nucleus</keyword>
<dbReference type="InterPro" id="IPR038718">
    <property type="entry name" value="SNF2-like_sf"/>
</dbReference>
<feature type="compositionally biased region" description="Acidic residues" evidence="10">
    <location>
        <begin position="787"/>
        <end position="802"/>
    </location>
</feature>
<dbReference type="InterPro" id="IPR001650">
    <property type="entry name" value="Helicase_C-like"/>
</dbReference>
<sequence length="1305" mass="150878">MAAYVKKRAPKKYHEPYGLHRKYTSNQNEATIRQRASIQIIKGAGFIKLGLMRADFICYSLDQLRASRIKHSWSPQECTEDANVNLMREIRRSQRKKVPGMVPKIPPKQKASRKRSIVIESSSGDDEVSDRQEPKRKSVRKTVSSKEAGTRVKKSAPVVVQELVKRLETRMDRLKKEHDITLKEKDDQIRRLMTDLKKKDDELCKGNKRVRDLEAELRNWKKLTKSDQGKNSVKLSEENEEKSMTKAEKPVEKRKLRNRIAEITANKKVKEMEEDEEEEEEEEEKEGEGVDSFSVVEEKDVKNEREGDFKDVKNEREGDENKEEKKEEKEEERKEEEFEVTTDERVAKVTETEANKGRHEIRKVMMGSKLREETKLALREERERRDRVKIAREKHIIQQETIRNVQVTTRLALDVSDDNEIRIEVHKKLVRKLKPHQTEAVEFLWDSCVESLKQLKSGHEGSGCILAHCMGLGKTLSTIAFIHTLMKSKECGVGTVLIVCPLNTVLNWQTEWNKWLDKRDRVRVFEMASVKGTKERAAQLVKWHEGGGVIIMGYQLYRRLANYPGRSKRTKEAYDKCLMDPGPDLIICDEGHILKNDCSAISKAICKVKTKRRIVLTGTPLQNNLIEYHCMVNFVKPNLLGSRREFSNRFVNPITNGQHSDSTVHDVKVMKRRAHVLHEMLAGCVQRKDYADLTKLLPPKHEYVLSVRLSRLQIELYKKYLAENKSTSDEGQRLFADYQSLMRIWTHPWVLKLEEMRMEKQMILTESDDDELGSFYEMSDSDREEEKETEESKEDETEESEQPVELRRSSRRSCQLVSKDSDSTEDEDMMTEDEETDVRKAKVIAGEVIRSWQSRYRCKKAALDLEDDPYKQRINKAWWQDMLQEDHCKQIQLSGKLVLLKHILQMTKSLGEKLLVFSQSLLSLDLIELFLGHETENAKSDPSSNSSQWLKDEDYLRLDGSTLAHNRKRMIEAFNNPKNCRLCLLLISTKAGGLGINLEAANRVIIFDASWNPSHDVQSIFRVYRFGQERNVYVYRFLAQGTMEEKIYERQVTKETLSQRVIDEQQIDRHFSQADLQELYQFTPDSLDDRNCKPRPTPAVPKDLVLAELLTQHKQWIVGYHEHDSLLERRPEEDLSEEERKAAWEDYEREKNSFFINTVNARPFRTALTLPAPMPSGFNLQQFNQSLTGQQLPAPVQRIASVPSEFGNNSENGYNHHIAQLPKVVQEILKYNPTITADELKQRLQAFLGMHVSFPRGSIASGIGHIQGATSASVISDLTTSANDIVTNTQTPLPQPSVRPSAKPP</sequence>
<dbReference type="FunCoup" id="R7TJU3">
    <property type="interactions" value="461"/>
</dbReference>
<dbReference type="CDD" id="cd18793">
    <property type="entry name" value="SF2_C_SNF"/>
    <property type="match status" value="1"/>
</dbReference>
<reference evidence="13 15" key="2">
    <citation type="journal article" date="2013" name="Nature">
        <title>Insights into bilaterian evolution from three spiralian genomes.</title>
        <authorList>
            <person name="Simakov O."/>
            <person name="Marletaz F."/>
            <person name="Cho S.J."/>
            <person name="Edsinger-Gonzales E."/>
            <person name="Havlak P."/>
            <person name="Hellsten U."/>
            <person name="Kuo D.H."/>
            <person name="Larsson T."/>
            <person name="Lv J."/>
            <person name="Arendt D."/>
            <person name="Savage R."/>
            <person name="Osoegawa K."/>
            <person name="de Jong P."/>
            <person name="Grimwood J."/>
            <person name="Chapman J.A."/>
            <person name="Shapiro H."/>
            <person name="Aerts A."/>
            <person name="Otillar R.P."/>
            <person name="Terry A.Y."/>
            <person name="Boore J.L."/>
            <person name="Grigoriev I.V."/>
            <person name="Lindberg D.R."/>
            <person name="Seaver E.C."/>
            <person name="Weisblat D.A."/>
            <person name="Putnam N.H."/>
            <person name="Rokhsar D.S."/>
        </authorList>
    </citation>
    <scope>NUCLEOTIDE SEQUENCE</scope>
    <source>
        <strain evidence="13 15">I ESC-2004</strain>
    </source>
</reference>
<keyword evidence="5" id="KW-0347">Helicase</keyword>
<evidence type="ECO:0000256" key="7">
    <source>
        <dbReference type="ARBA" id="ARBA00023125"/>
    </source>
</evidence>
<feature type="domain" description="Helicase C-terminal" evidence="12">
    <location>
        <begin position="899"/>
        <end position="1075"/>
    </location>
</feature>
<dbReference type="GO" id="GO:0004386">
    <property type="term" value="F:helicase activity"/>
    <property type="evidence" value="ECO:0007669"/>
    <property type="project" value="UniProtKB-KW"/>
</dbReference>
<evidence type="ECO:0000313" key="13">
    <source>
        <dbReference type="EMBL" id="ELT93989.1"/>
    </source>
</evidence>
<dbReference type="InterPro" id="IPR044574">
    <property type="entry name" value="ARIP4-like"/>
</dbReference>
<proteinExistence type="inferred from homology"/>
<dbReference type="EnsemblMetazoa" id="CapteT221494">
    <property type="protein sequence ID" value="CapteP221494"/>
    <property type="gene ID" value="CapteG221494"/>
</dbReference>
<evidence type="ECO:0000313" key="15">
    <source>
        <dbReference type="Proteomes" id="UP000014760"/>
    </source>
</evidence>
<accession>R7TJU3</accession>
<evidence type="ECO:0000313" key="14">
    <source>
        <dbReference type="EnsemblMetazoa" id="CapteP221494"/>
    </source>
</evidence>
<feature type="compositionally biased region" description="Basic and acidic residues" evidence="10">
    <location>
        <begin position="296"/>
        <end position="316"/>
    </location>
</feature>
<feature type="compositionally biased region" description="Basic and acidic residues" evidence="10">
    <location>
        <begin position="322"/>
        <end position="344"/>
    </location>
</feature>
<feature type="compositionally biased region" description="Pro residues" evidence="10">
    <location>
        <begin position="1293"/>
        <end position="1305"/>
    </location>
</feature>
<evidence type="ECO:0000256" key="5">
    <source>
        <dbReference type="ARBA" id="ARBA00022806"/>
    </source>
</evidence>
<feature type="domain" description="Helicase ATP-binding" evidence="11">
    <location>
        <begin position="455"/>
        <end position="638"/>
    </location>
</feature>
<keyword evidence="9" id="KW-0175">Coiled coil</keyword>
<evidence type="ECO:0000259" key="11">
    <source>
        <dbReference type="PROSITE" id="PS51192"/>
    </source>
</evidence>
<evidence type="ECO:0000259" key="12">
    <source>
        <dbReference type="PROSITE" id="PS51194"/>
    </source>
</evidence>
<keyword evidence="3" id="KW-0547">Nucleotide-binding</keyword>
<dbReference type="Proteomes" id="UP000014760">
    <property type="component" value="Unassembled WGS sequence"/>
</dbReference>
<reference evidence="15" key="1">
    <citation type="submission" date="2012-12" db="EMBL/GenBank/DDBJ databases">
        <authorList>
            <person name="Hellsten U."/>
            <person name="Grimwood J."/>
            <person name="Chapman J.A."/>
            <person name="Shapiro H."/>
            <person name="Aerts A."/>
            <person name="Otillar R.P."/>
            <person name="Terry A.Y."/>
            <person name="Boore J.L."/>
            <person name="Simakov O."/>
            <person name="Marletaz F."/>
            <person name="Cho S.-J."/>
            <person name="Edsinger-Gonzales E."/>
            <person name="Havlak P."/>
            <person name="Kuo D.-H."/>
            <person name="Larsson T."/>
            <person name="Lv J."/>
            <person name="Arendt D."/>
            <person name="Savage R."/>
            <person name="Osoegawa K."/>
            <person name="de Jong P."/>
            <person name="Lindberg D.R."/>
            <person name="Seaver E.C."/>
            <person name="Weisblat D.A."/>
            <person name="Putnam N.H."/>
            <person name="Grigoriev I.V."/>
            <person name="Rokhsar D.S."/>
        </authorList>
    </citation>
    <scope>NUCLEOTIDE SEQUENCE</scope>
    <source>
        <strain evidence="15">I ESC-2004</strain>
    </source>
</reference>
<evidence type="ECO:0000256" key="6">
    <source>
        <dbReference type="ARBA" id="ARBA00022840"/>
    </source>
</evidence>
<dbReference type="GO" id="GO:0005524">
    <property type="term" value="F:ATP binding"/>
    <property type="evidence" value="ECO:0007669"/>
    <property type="project" value="UniProtKB-KW"/>
</dbReference>
<name>R7TJU3_CAPTE</name>
<dbReference type="PANTHER" id="PTHR45797:SF3">
    <property type="entry name" value="TRANSCRIPTIONAL REGULATOR ATRX HOMOLOG"/>
    <property type="match status" value="1"/>
</dbReference>
<dbReference type="PROSITE" id="PS51192">
    <property type="entry name" value="HELICASE_ATP_BIND_1"/>
    <property type="match status" value="1"/>
</dbReference>
<keyword evidence="15" id="KW-1185">Reference proteome</keyword>
<keyword evidence="6" id="KW-0067">ATP-binding</keyword>
<dbReference type="OrthoDB" id="2020972at2759"/>
<dbReference type="Gene3D" id="1.20.120.850">
    <property type="entry name" value="SWI2/SNF2 ATPases, N-terminal domain"/>
    <property type="match status" value="1"/>
</dbReference>
<feature type="region of interest" description="Disordered" evidence="10">
    <location>
        <begin position="1286"/>
        <end position="1305"/>
    </location>
</feature>
<dbReference type="SMART" id="SM00490">
    <property type="entry name" value="HELICc"/>
    <property type="match status" value="1"/>
</dbReference>
<dbReference type="PROSITE" id="PS51194">
    <property type="entry name" value="HELICASE_CTER"/>
    <property type="match status" value="1"/>
</dbReference>
<dbReference type="SMART" id="SM00487">
    <property type="entry name" value="DEXDc"/>
    <property type="match status" value="1"/>
</dbReference>
<comment type="similarity">
    <text evidence="2">Belongs to the SNF2/RAD54 helicase family.</text>
</comment>
<dbReference type="GO" id="GO:0003677">
    <property type="term" value="F:DNA binding"/>
    <property type="evidence" value="ECO:0007669"/>
    <property type="project" value="UniProtKB-KW"/>
</dbReference>
<keyword evidence="7" id="KW-0238">DNA-binding</keyword>
<dbReference type="InterPro" id="IPR000330">
    <property type="entry name" value="SNF2_N"/>
</dbReference>
<gene>
    <name evidence="13" type="ORF">CAPTEDRAFT_221494</name>
</gene>
<keyword evidence="4" id="KW-0378">Hydrolase</keyword>
<feature type="region of interest" description="Disordered" evidence="10">
    <location>
        <begin position="224"/>
        <end position="344"/>
    </location>
</feature>
<protein>
    <recommendedName>
        <fullName evidence="16">Transcriptional regulator ATRX</fullName>
    </recommendedName>
</protein>
<feature type="region of interest" description="Disordered" evidence="10">
    <location>
        <begin position="94"/>
        <end position="153"/>
    </location>
</feature>
<dbReference type="EMBL" id="AMQN01012473">
    <property type="status" value="NOT_ANNOTATED_CDS"/>
    <property type="molecule type" value="Genomic_DNA"/>
</dbReference>
<organism evidence="13">
    <name type="scientific">Capitella teleta</name>
    <name type="common">Polychaete worm</name>
    <dbReference type="NCBI Taxonomy" id="283909"/>
    <lineage>
        <taxon>Eukaryota</taxon>
        <taxon>Metazoa</taxon>
        <taxon>Spiralia</taxon>
        <taxon>Lophotrochozoa</taxon>
        <taxon>Annelida</taxon>
        <taxon>Polychaeta</taxon>
        <taxon>Sedentaria</taxon>
        <taxon>Scolecida</taxon>
        <taxon>Capitellidae</taxon>
        <taxon>Capitella</taxon>
    </lineage>
</organism>
<evidence type="ECO:0000256" key="10">
    <source>
        <dbReference type="SAM" id="MobiDB-lite"/>
    </source>
</evidence>
<dbReference type="Gene3D" id="3.40.50.10810">
    <property type="entry name" value="Tandem AAA-ATPase domain"/>
    <property type="match status" value="1"/>
</dbReference>
<dbReference type="SUPFAM" id="SSF52540">
    <property type="entry name" value="P-loop containing nucleoside triphosphate hydrolases"/>
    <property type="match status" value="2"/>
</dbReference>
<feature type="compositionally biased region" description="Acidic residues" evidence="10">
    <location>
        <begin position="272"/>
        <end position="286"/>
    </location>
</feature>
<dbReference type="InterPro" id="IPR049730">
    <property type="entry name" value="SNF2/RAD54-like_C"/>
</dbReference>
<dbReference type="GO" id="GO:0005634">
    <property type="term" value="C:nucleus"/>
    <property type="evidence" value="ECO:0007669"/>
    <property type="project" value="UniProtKB-SubCell"/>
</dbReference>
<feature type="region of interest" description="Disordered" evidence="10">
    <location>
        <begin position="771"/>
        <end position="835"/>
    </location>
</feature>
<dbReference type="PANTHER" id="PTHR45797">
    <property type="entry name" value="RAD54-LIKE"/>
    <property type="match status" value="1"/>
</dbReference>
<evidence type="ECO:0000256" key="9">
    <source>
        <dbReference type="SAM" id="Coils"/>
    </source>
</evidence>
<dbReference type="Pfam" id="PF00176">
    <property type="entry name" value="SNF2-rel_dom"/>
    <property type="match status" value="1"/>
</dbReference>
<dbReference type="Gene3D" id="3.40.50.300">
    <property type="entry name" value="P-loop containing nucleotide triphosphate hydrolases"/>
    <property type="match status" value="2"/>
</dbReference>
<evidence type="ECO:0000256" key="1">
    <source>
        <dbReference type="ARBA" id="ARBA00004123"/>
    </source>
</evidence>
<feature type="coiled-coil region" evidence="9">
    <location>
        <begin position="164"/>
        <end position="202"/>
    </location>
</feature>
<evidence type="ECO:0000256" key="2">
    <source>
        <dbReference type="ARBA" id="ARBA00007025"/>
    </source>
</evidence>
<dbReference type="GO" id="GO:0016887">
    <property type="term" value="F:ATP hydrolysis activity"/>
    <property type="evidence" value="ECO:0007669"/>
    <property type="project" value="InterPro"/>
</dbReference>
<evidence type="ECO:0000256" key="3">
    <source>
        <dbReference type="ARBA" id="ARBA00022741"/>
    </source>
</evidence>
<feature type="compositionally biased region" description="Basic and acidic residues" evidence="10">
    <location>
        <begin position="235"/>
        <end position="253"/>
    </location>
</feature>
<dbReference type="InterPro" id="IPR014001">
    <property type="entry name" value="Helicase_ATP-bd"/>
</dbReference>
<evidence type="ECO:0000256" key="4">
    <source>
        <dbReference type="ARBA" id="ARBA00022801"/>
    </source>
</evidence>
<dbReference type="OMA" id="MELYTYE"/>
<dbReference type="HOGENOM" id="CLU_000315_11_4_1"/>
<comment type="subcellular location">
    <subcellularLocation>
        <location evidence="1">Nucleus</location>
    </subcellularLocation>
</comment>
<evidence type="ECO:0000256" key="8">
    <source>
        <dbReference type="ARBA" id="ARBA00023242"/>
    </source>
</evidence>
<dbReference type="EMBL" id="KB309539">
    <property type="protein sequence ID" value="ELT93989.1"/>
    <property type="molecule type" value="Genomic_DNA"/>
</dbReference>
<dbReference type="STRING" id="283909.R7TJU3"/>
<feature type="compositionally biased region" description="Acidic residues" evidence="10">
    <location>
        <begin position="823"/>
        <end position="835"/>
    </location>
</feature>
<evidence type="ECO:0008006" key="16">
    <source>
        <dbReference type="Google" id="ProtNLM"/>
    </source>
</evidence>
<dbReference type="Pfam" id="PF00271">
    <property type="entry name" value="Helicase_C"/>
    <property type="match status" value="1"/>
</dbReference>